<gene>
    <name evidence="2" type="ORF">KC01_LOCUS14638</name>
</gene>
<accession>A0AAV2K7B2</accession>
<dbReference type="AlphaFoldDB" id="A0AAV2K7B2"/>
<dbReference type="EMBL" id="OZ035838">
    <property type="protein sequence ID" value="CAL1584276.1"/>
    <property type="molecule type" value="Genomic_DNA"/>
</dbReference>
<keyword evidence="3" id="KW-1185">Reference proteome</keyword>
<organism evidence="2 3">
    <name type="scientific">Knipowitschia caucasica</name>
    <name type="common">Caucasian dwarf goby</name>
    <name type="synonym">Pomatoschistus caucasicus</name>
    <dbReference type="NCBI Taxonomy" id="637954"/>
    <lineage>
        <taxon>Eukaryota</taxon>
        <taxon>Metazoa</taxon>
        <taxon>Chordata</taxon>
        <taxon>Craniata</taxon>
        <taxon>Vertebrata</taxon>
        <taxon>Euteleostomi</taxon>
        <taxon>Actinopterygii</taxon>
        <taxon>Neopterygii</taxon>
        <taxon>Teleostei</taxon>
        <taxon>Neoteleostei</taxon>
        <taxon>Acanthomorphata</taxon>
        <taxon>Gobiaria</taxon>
        <taxon>Gobiiformes</taxon>
        <taxon>Gobioidei</taxon>
        <taxon>Gobiidae</taxon>
        <taxon>Gobiinae</taxon>
        <taxon>Knipowitschia</taxon>
    </lineage>
</organism>
<sequence length="125" mass="13360">MSAPCSLLPSPCLGMARLDGPVSEGRGLVQRRWGVRGAPSKQNQEEQECPAASRTVSRAQGLGRVRGQTTGWGTSDQCPLLCSSAALPCILDKQAEDMLTAAAAFTTDRLEDVFNEVFLNDFSSN</sequence>
<reference evidence="2 3" key="1">
    <citation type="submission" date="2024-04" db="EMBL/GenBank/DDBJ databases">
        <authorList>
            <person name="Waldvogel A.-M."/>
            <person name="Schoenle A."/>
        </authorList>
    </citation>
    <scope>NUCLEOTIDE SEQUENCE [LARGE SCALE GENOMIC DNA]</scope>
</reference>
<name>A0AAV2K7B2_KNICA</name>
<protein>
    <submittedName>
        <fullName evidence="2">Uncharacterized protein</fullName>
    </submittedName>
</protein>
<evidence type="ECO:0000313" key="3">
    <source>
        <dbReference type="Proteomes" id="UP001497482"/>
    </source>
</evidence>
<proteinExistence type="predicted"/>
<dbReference type="Proteomes" id="UP001497482">
    <property type="component" value="Chromosome 16"/>
</dbReference>
<feature type="region of interest" description="Disordered" evidence="1">
    <location>
        <begin position="36"/>
        <end position="63"/>
    </location>
</feature>
<evidence type="ECO:0000256" key="1">
    <source>
        <dbReference type="SAM" id="MobiDB-lite"/>
    </source>
</evidence>
<evidence type="ECO:0000313" key="2">
    <source>
        <dbReference type="EMBL" id="CAL1584276.1"/>
    </source>
</evidence>